<dbReference type="Gene3D" id="3.10.50.10">
    <property type="match status" value="1"/>
</dbReference>
<dbReference type="PROSITE" id="PS51781">
    <property type="entry name" value="SH3B"/>
    <property type="match status" value="3"/>
</dbReference>
<accession>A0A7I8D412</accession>
<evidence type="ECO:0000256" key="2">
    <source>
        <dbReference type="SAM" id="Phobius"/>
    </source>
</evidence>
<dbReference type="PANTHER" id="PTHR34408:SF1">
    <property type="entry name" value="GLYCOSYL HYDROLASE FAMILY 19 DOMAIN-CONTAINING PROTEIN HI_1415"/>
    <property type="match status" value="1"/>
</dbReference>
<dbReference type="RefSeq" id="WP_215533261.1">
    <property type="nucleotide sequence ID" value="NZ_AP023321.1"/>
</dbReference>
<dbReference type="PROSITE" id="PS50002">
    <property type="entry name" value="SH3"/>
    <property type="match status" value="1"/>
</dbReference>
<keyword evidence="2" id="KW-0472">Membrane</keyword>
<keyword evidence="7" id="KW-1185">Reference proteome</keyword>
<dbReference type="CDD" id="cd00174">
    <property type="entry name" value="SH3"/>
    <property type="match status" value="3"/>
</dbReference>
<dbReference type="InterPro" id="IPR017853">
    <property type="entry name" value="GH"/>
</dbReference>
<dbReference type="KEGG" id="sman:C12CBH8_21970"/>
<organism evidence="6 7">
    <name type="scientific">Solibaculum mannosilyticum</name>
    <dbReference type="NCBI Taxonomy" id="2780922"/>
    <lineage>
        <taxon>Bacteria</taxon>
        <taxon>Bacillati</taxon>
        <taxon>Bacillota</taxon>
        <taxon>Clostridia</taxon>
        <taxon>Eubacteriales</taxon>
        <taxon>Oscillospiraceae</taxon>
        <taxon>Solibaculum</taxon>
    </lineage>
</organism>
<name>A0A7I8D412_9FIRM</name>
<dbReference type="GO" id="GO:0008061">
    <property type="term" value="F:chitin binding"/>
    <property type="evidence" value="ECO:0007669"/>
    <property type="project" value="InterPro"/>
</dbReference>
<evidence type="ECO:0000313" key="7">
    <source>
        <dbReference type="Proteomes" id="UP000593890"/>
    </source>
</evidence>
<keyword evidence="1" id="KW-0728">SH3 domain</keyword>
<evidence type="ECO:0000313" key="6">
    <source>
        <dbReference type="EMBL" id="BCI61558.1"/>
    </source>
</evidence>
<dbReference type="Gene3D" id="3.20.20.80">
    <property type="entry name" value="Glycosidases"/>
    <property type="match status" value="1"/>
</dbReference>
<keyword evidence="2" id="KW-1133">Transmembrane helix</keyword>
<dbReference type="InterPro" id="IPR001452">
    <property type="entry name" value="SH3_domain"/>
</dbReference>
<keyword evidence="2" id="KW-0812">Transmembrane</keyword>
<proteinExistence type="predicted"/>
<gene>
    <name evidence="6" type="ORF">C12CBH8_21970</name>
</gene>
<dbReference type="PROSITE" id="PS51910">
    <property type="entry name" value="GH18_2"/>
    <property type="match status" value="1"/>
</dbReference>
<dbReference type="InterPro" id="IPR003646">
    <property type="entry name" value="SH3-like_bac-type"/>
</dbReference>
<dbReference type="InterPro" id="IPR029070">
    <property type="entry name" value="Chitinase_insertion_sf"/>
</dbReference>
<dbReference type="PANTHER" id="PTHR34408">
    <property type="entry name" value="FAMILY PROTEIN, PUTATIVE-RELATED"/>
    <property type="match status" value="1"/>
</dbReference>
<dbReference type="EMBL" id="AP023321">
    <property type="protein sequence ID" value="BCI61558.1"/>
    <property type="molecule type" value="Genomic_DNA"/>
</dbReference>
<evidence type="ECO:0000256" key="1">
    <source>
        <dbReference type="ARBA" id="ARBA00022443"/>
    </source>
</evidence>
<dbReference type="InterPro" id="IPR011583">
    <property type="entry name" value="Chitinase_II/V-like_cat"/>
</dbReference>
<dbReference type="InterPro" id="IPR001223">
    <property type="entry name" value="Glyco_hydro18_cat"/>
</dbReference>
<dbReference type="Pfam" id="PF00704">
    <property type="entry name" value="Glyco_hydro_18"/>
    <property type="match status" value="1"/>
</dbReference>
<evidence type="ECO:0008006" key="8">
    <source>
        <dbReference type="Google" id="ProtNLM"/>
    </source>
</evidence>
<dbReference type="InterPro" id="IPR052354">
    <property type="entry name" value="Cell_Wall_Dynamics_Protein"/>
</dbReference>
<protein>
    <recommendedName>
        <fullName evidence="8">Glycoside hydrolase</fullName>
    </recommendedName>
</protein>
<dbReference type="SUPFAM" id="SSF51445">
    <property type="entry name" value="(Trans)glycosidases"/>
    <property type="match status" value="1"/>
</dbReference>
<feature type="domain" description="SH3" evidence="3">
    <location>
        <begin position="601"/>
        <end position="679"/>
    </location>
</feature>
<dbReference type="SMART" id="SM00636">
    <property type="entry name" value="Glyco_18"/>
    <property type="match status" value="1"/>
</dbReference>
<dbReference type="SMART" id="SM00287">
    <property type="entry name" value="SH3b"/>
    <property type="match status" value="4"/>
</dbReference>
<feature type="transmembrane region" description="Helical" evidence="2">
    <location>
        <begin position="59"/>
        <end position="78"/>
    </location>
</feature>
<evidence type="ECO:0000259" key="5">
    <source>
        <dbReference type="PROSITE" id="PS51910"/>
    </source>
</evidence>
<dbReference type="SUPFAM" id="SSF50044">
    <property type="entry name" value="SH3-domain"/>
    <property type="match status" value="4"/>
</dbReference>
<evidence type="ECO:0000259" key="3">
    <source>
        <dbReference type="PROSITE" id="PS50002"/>
    </source>
</evidence>
<feature type="domain" description="SH3b" evidence="4">
    <location>
        <begin position="416"/>
        <end position="479"/>
    </location>
</feature>
<feature type="domain" description="GH18" evidence="5">
    <location>
        <begin position="87"/>
        <end position="407"/>
    </location>
</feature>
<dbReference type="GO" id="GO:0005975">
    <property type="term" value="P:carbohydrate metabolic process"/>
    <property type="evidence" value="ECO:0007669"/>
    <property type="project" value="InterPro"/>
</dbReference>
<dbReference type="Proteomes" id="UP000593890">
    <property type="component" value="Chromosome"/>
</dbReference>
<dbReference type="InterPro" id="IPR036028">
    <property type="entry name" value="SH3-like_dom_sf"/>
</dbReference>
<evidence type="ECO:0000259" key="4">
    <source>
        <dbReference type="PROSITE" id="PS51781"/>
    </source>
</evidence>
<dbReference type="AlphaFoldDB" id="A0A7I8D412"/>
<reference evidence="7" key="1">
    <citation type="submission" date="2020-07" db="EMBL/GenBank/DDBJ databases">
        <title>Complete genome sequencing of Clostridia bacterium strain 12CBH8.</title>
        <authorList>
            <person name="Sakamoto M."/>
            <person name="Murakami T."/>
            <person name="Mori H."/>
        </authorList>
    </citation>
    <scope>NUCLEOTIDE SEQUENCE [LARGE SCALE GENOMIC DNA]</scope>
    <source>
        <strain evidence="7">12CBH8</strain>
    </source>
</reference>
<dbReference type="Gene3D" id="2.30.30.40">
    <property type="entry name" value="SH3 Domains"/>
    <property type="match status" value="4"/>
</dbReference>
<sequence>MYHYRLAENQDHSYDLIISVDRYHAEFGLDILSNLKAKKPYQDLSRFIREKSKDIRIKSVKLLVAGVMVASVPFGMFFPAEAAGSKFNMTYLYGGSVSQQIEQVKKVGSFNTVSPSYFDIDSAGKLVLNNVSTQLIEEMHSMGVKVVPMLSNHWDRRGGQLALKDPEGLASQIAGYVEQYNLDGVNVDIENVTHNERDAYTRLVARLRELIPQDKEVSVAVAANPNGWNTGWHGSYDYEALGRHADYLMIMAYDEHWQGSEAGPVASIGFVDRSIQYALERVPAEKIVVGVPFFGRIWSQDGAFNGNGVGINTVESIVRDFNAKVTYDETTQSPKAEFTVREGDKTITINGKRLTPGNYTIWYEDERSLEEKTELVHKYDLKGLGSWALGQATDNVLGNLSSWLEYSDEGVEGDTVLFGRVTATSLRVREEPTTDSAVIDGFQQGDIVTIVGTQSGWYQVRLADGRLGFVSALYIEIQPPAAVETRTGYITGDRVRVRESATTESAILEHVNRGDTVTVHGKEQNGWFHVELAGGVKGYVSGDYISFTEPVVTRTGYITGDRVRVRESATTESAILEHVNRGDAVTVYGEAENGWFQVELTSGVKGYVSADYVTFTQTGQVTATSLRVRQSATTDSKTLGYLKQGQTVTILEDTGTGWYRVELPDGLTGYVSADYVVVR</sequence>
<dbReference type="Pfam" id="PF08239">
    <property type="entry name" value="SH3_3"/>
    <property type="match status" value="4"/>
</dbReference>
<feature type="domain" description="SH3b" evidence="4">
    <location>
        <begin position="616"/>
        <end position="679"/>
    </location>
</feature>
<feature type="domain" description="SH3b" evidence="4">
    <location>
        <begin position="485"/>
        <end position="549"/>
    </location>
</feature>